<evidence type="ECO:0000313" key="2">
    <source>
        <dbReference type="EMBL" id="KAF0689367.1"/>
    </source>
</evidence>
<feature type="compositionally biased region" description="Basic residues" evidence="1">
    <location>
        <begin position="148"/>
        <end position="158"/>
    </location>
</feature>
<proteinExistence type="predicted"/>
<reference evidence="2" key="2">
    <citation type="submission" date="2019-06" db="EMBL/GenBank/DDBJ databases">
        <title>Genomics analysis of Aphanomyces spp. identifies a new class of oomycete effector associated with host adaptation.</title>
        <authorList>
            <person name="Gaulin E."/>
        </authorList>
    </citation>
    <scope>NUCLEOTIDE SEQUENCE</scope>
    <source>
        <strain evidence="2">CBS 578.67</strain>
    </source>
</reference>
<accession>A0A485LC70</accession>
<evidence type="ECO:0000313" key="3">
    <source>
        <dbReference type="EMBL" id="VFT95915.1"/>
    </source>
</evidence>
<protein>
    <submittedName>
        <fullName evidence="3">Aste57867_19193 protein</fullName>
    </submittedName>
</protein>
<dbReference type="EMBL" id="CAADRA010006480">
    <property type="protein sequence ID" value="VFT95915.1"/>
    <property type="molecule type" value="Genomic_DNA"/>
</dbReference>
<dbReference type="EMBL" id="VJMH01006459">
    <property type="protein sequence ID" value="KAF0689367.1"/>
    <property type="molecule type" value="Genomic_DNA"/>
</dbReference>
<name>A0A485LC70_9STRA</name>
<dbReference type="OrthoDB" id="62783at2759"/>
<sequence length="541" mass="60008">MKDETRETIMQDFHQLQTLAKQVLAATDSIRTQTGNMLNHANKTVKRALAHIDETTAQKSAAPPPSATLVGFVEWIDAKFQTKNVAGLRQLAEAYASQDVARANDFLAALENVTVFSATISDQMFPQGDVDTTNEKSNAAPPTVMTRPHTKSSSKKGKTAPPAVPTPPAPAAKSKRTADTIVPETPPRPAKKTKAKEVLKPLLPPKMLLPPSPQSKKKTIDDGDDEPDEPTAAPESPKATRRTSERGAAMTANFLRRERDANLRGLNNVVGDDQEERDLEKAISKSKKLAKKKDDAKANDDHTLPASLQTSDDLSIELDFIATTNPWREWCEHFQSFLPNDSKKRQGFNVDLKAFFDKHGQALWEQFFHLASGLAARSRLAAAQSAFLKLAYRLSEMEGDDVFKFILRTPHPAWPTFLSSPISLKSMPAADAIQYLKTQATRRWPHGPMPYTYEPLWILDLWAKADEAYMKKHKVPPTWASSLVARLNKDTTYDFDACPYVGVTVYGEDPPTHLQDGDAGPASPLVWDWNLKMMVTRVASM</sequence>
<feature type="compositionally biased region" description="Pro residues" evidence="1">
    <location>
        <begin position="202"/>
        <end position="213"/>
    </location>
</feature>
<keyword evidence="4" id="KW-1185">Reference proteome</keyword>
<organism evidence="3 4">
    <name type="scientific">Aphanomyces stellatus</name>
    <dbReference type="NCBI Taxonomy" id="120398"/>
    <lineage>
        <taxon>Eukaryota</taxon>
        <taxon>Sar</taxon>
        <taxon>Stramenopiles</taxon>
        <taxon>Oomycota</taxon>
        <taxon>Saprolegniomycetes</taxon>
        <taxon>Saprolegniales</taxon>
        <taxon>Verrucalvaceae</taxon>
        <taxon>Aphanomyces</taxon>
    </lineage>
</organism>
<feature type="compositionally biased region" description="Basic and acidic residues" evidence="1">
    <location>
        <begin position="292"/>
        <end position="303"/>
    </location>
</feature>
<evidence type="ECO:0000256" key="1">
    <source>
        <dbReference type="SAM" id="MobiDB-lite"/>
    </source>
</evidence>
<dbReference type="Proteomes" id="UP000332933">
    <property type="component" value="Unassembled WGS sequence"/>
</dbReference>
<feature type="region of interest" description="Disordered" evidence="1">
    <location>
        <begin position="275"/>
        <end position="305"/>
    </location>
</feature>
<dbReference type="AlphaFoldDB" id="A0A485LC70"/>
<gene>
    <name evidence="3" type="primary">Aste57867_19193</name>
    <name evidence="2" type="ORF">As57867_019129</name>
    <name evidence="3" type="ORF">ASTE57867_19193</name>
</gene>
<feature type="region of interest" description="Disordered" evidence="1">
    <location>
        <begin position="127"/>
        <end position="256"/>
    </location>
</feature>
<evidence type="ECO:0000313" key="4">
    <source>
        <dbReference type="Proteomes" id="UP000332933"/>
    </source>
</evidence>
<reference evidence="3 4" key="1">
    <citation type="submission" date="2019-03" db="EMBL/GenBank/DDBJ databases">
        <authorList>
            <person name="Gaulin E."/>
            <person name="Dumas B."/>
        </authorList>
    </citation>
    <scope>NUCLEOTIDE SEQUENCE [LARGE SCALE GENOMIC DNA]</scope>
    <source>
        <strain evidence="3">CBS 568.67</strain>
    </source>
</reference>